<evidence type="ECO:0000313" key="3">
    <source>
        <dbReference type="Proteomes" id="UP000800040"/>
    </source>
</evidence>
<evidence type="ECO:0000259" key="1">
    <source>
        <dbReference type="Pfam" id="PF12770"/>
    </source>
</evidence>
<dbReference type="Pfam" id="PF12770">
    <property type="entry name" value="CHAT"/>
    <property type="match status" value="1"/>
</dbReference>
<organism evidence="2 3">
    <name type="scientific">Decorospora gaudefroyi</name>
    <dbReference type="NCBI Taxonomy" id="184978"/>
    <lineage>
        <taxon>Eukaryota</taxon>
        <taxon>Fungi</taxon>
        <taxon>Dikarya</taxon>
        <taxon>Ascomycota</taxon>
        <taxon>Pezizomycotina</taxon>
        <taxon>Dothideomycetes</taxon>
        <taxon>Pleosporomycetidae</taxon>
        <taxon>Pleosporales</taxon>
        <taxon>Pleosporineae</taxon>
        <taxon>Pleosporaceae</taxon>
        <taxon>Decorospora</taxon>
    </lineage>
</organism>
<dbReference type="InterPro" id="IPR024983">
    <property type="entry name" value="CHAT_dom"/>
</dbReference>
<feature type="domain" description="CHAT" evidence="1">
    <location>
        <begin position="373"/>
        <end position="678"/>
    </location>
</feature>
<dbReference type="AlphaFoldDB" id="A0A6A5JZF8"/>
<dbReference type="OrthoDB" id="5040840at2759"/>
<name>A0A6A5JZF8_9PLEO</name>
<proteinExistence type="predicted"/>
<accession>A0A6A5JZF8</accession>
<sequence>MKLITHHKLGDTPAANRILPSVIPSVYGGYGERTEWLHPQLRLLKGESRNLPEGLEHDRTLEVGRDQLSTSLDLIDITGDWMWGKKIVDLAVSQNTISLDHMQQGLFAWWTASKVAAVYEHSDMHAEAFRWYLWALESVEGRIQGATDLASRQGARSTMHTSGLYEGLARLALIFARPDAPPTLPSHSGLTSTDWTMQSLRYLEQGRARALFDFLQAQQEMSKLSKDLLQKWSKKEYLVRKMTESHRRVADTHESVGHSPGCIAALEQEAAEARHLLESHAPDVAAIFANIRFDLPAEAIVQQLGSTDAVIYIHLSRFGFILFCITQDGIQMVHRGESRDIDVQRHVLSYTKCLRDHTRSPTTCEHLAQISTEIASLLLVPCAQIIRKKSHLIFVRPAAMDGFPFSALQWNGHPLHFTHAVSETPSLAVLRNLIQTATKRSVPKNKISVIANPHLHNNRGKLATMVGVGALSLAACYATQACNSLYLSDEAFTTKFQESQIVHIGTHGEVSSESPWQSWISLKENFKVMDIAKLHSQASLVVFEACVSGLGRVTTGNDVTGFSHAILQSGASAYIGSLWEVDSLSSLALMYLFYKQLRTQQDHCSVAECWRRAQVSLYHSNTSSFRELLQEIRASFSQDEAIAFEHPHADDDLSDAIDDLEDEDFRHPFYWAAFTIVGYGGQIVARIGDASPVF</sequence>
<dbReference type="EMBL" id="ML975430">
    <property type="protein sequence ID" value="KAF1829671.1"/>
    <property type="molecule type" value="Genomic_DNA"/>
</dbReference>
<protein>
    <recommendedName>
        <fullName evidence="1">CHAT domain-containing protein</fullName>
    </recommendedName>
</protein>
<reference evidence="2" key="1">
    <citation type="submission" date="2020-01" db="EMBL/GenBank/DDBJ databases">
        <authorList>
            <consortium name="DOE Joint Genome Institute"/>
            <person name="Haridas S."/>
            <person name="Albert R."/>
            <person name="Binder M."/>
            <person name="Bloem J."/>
            <person name="Labutti K."/>
            <person name="Salamov A."/>
            <person name="Andreopoulos B."/>
            <person name="Baker S.E."/>
            <person name="Barry K."/>
            <person name="Bills G."/>
            <person name="Bluhm B.H."/>
            <person name="Cannon C."/>
            <person name="Castanera R."/>
            <person name="Culley D.E."/>
            <person name="Daum C."/>
            <person name="Ezra D."/>
            <person name="Gonzalez J.B."/>
            <person name="Henrissat B."/>
            <person name="Kuo A."/>
            <person name="Liang C."/>
            <person name="Lipzen A."/>
            <person name="Lutzoni F."/>
            <person name="Magnuson J."/>
            <person name="Mondo S."/>
            <person name="Nolan M."/>
            <person name="Ohm R."/>
            <person name="Pangilinan J."/>
            <person name="Park H.-J."/>
            <person name="Ramirez L."/>
            <person name="Alfaro M."/>
            <person name="Sun H."/>
            <person name="Tritt A."/>
            <person name="Yoshinaga Y."/>
            <person name="Zwiers L.-H."/>
            <person name="Turgeon B.G."/>
            <person name="Goodwin S.B."/>
            <person name="Spatafora J.W."/>
            <person name="Crous P.W."/>
            <person name="Grigoriev I.V."/>
        </authorList>
    </citation>
    <scope>NUCLEOTIDE SEQUENCE</scope>
    <source>
        <strain evidence="2">P77</strain>
    </source>
</reference>
<gene>
    <name evidence="2" type="ORF">BDW02DRAFT_509344</name>
</gene>
<keyword evidence="3" id="KW-1185">Reference proteome</keyword>
<dbReference type="Proteomes" id="UP000800040">
    <property type="component" value="Unassembled WGS sequence"/>
</dbReference>
<evidence type="ECO:0000313" key="2">
    <source>
        <dbReference type="EMBL" id="KAF1829671.1"/>
    </source>
</evidence>